<comment type="caution">
    <text evidence="5">The sequence shown here is derived from an EMBL/GenBank/DDBJ whole genome shotgun (WGS) entry which is preliminary data.</text>
</comment>
<keyword evidence="2 5" id="KW-0012">Acyltransferase</keyword>
<evidence type="ECO:0000259" key="4">
    <source>
        <dbReference type="PROSITE" id="PS51186"/>
    </source>
</evidence>
<keyword evidence="6" id="KW-1185">Reference proteome</keyword>
<reference evidence="5 6" key="1">
    <citation type="submission" date="2018-11" db="EMBL/GenBank/DDBJ databases">
        <title>Sequencing the genomes of 1000 actinobacteria strains.</title>
        <authorList>
            <person name="Klenk H.-P."/>
        </authorList>
    </citation>
    <scope>NUCLEOTIDE SEQUENCE [LARGE SCALE GENOMIC DNA]</scope>
    <source>
        <strain evidence="5 6">DSM 15700</strain>
    </source>
</reference>
<dbReference type="RefSeq" id="WP_170177021.1">
    <property type="nucleotide sequence ID" value="NZ_RKQZ01000001.1"/>
</dbReference>
<dbReference type="Pfam" id="PF00583">
    <property type="entry name" value="Acetyltransf_1"/>
    <property type="match status" value="1"/>
</dbReference>
<dbReference type="InterPro" id="IPR050832">
    <property type="entry name" value="Bact_Acetyltransf"/>
</dbReference>
<dbReference type="AlphaFoldDB" id="A0A3N4YJ90"/>
<dbReference type="InterPro" id="IPR016181">
    <property type="entry name" value="Acyl_CoA_acyltransferase"/>
</dbReference>
<feature type="domain" description="N-acetyltransferase" evidence="4">
    <location>
        <begin position="7"/>
        <end position="164"/>
    </location>
</feature>
<dbReference type="SUPFAM" id="SSF55729">
    <property type="entry name" value="Acyl-CoA N-acyltransferases (Nat)"/>
    <property type="match status" value="1"/>
</dbReference>
<evidence type="ECO:0000256" key="3">
    <source>
        <dbReference type="SAM" id="MobiDB-lite"/>
    </source>
</evidence>
<evidence type="ECO:0000256" key="1">
    <source>
        <dbReference type="ARBA" id="ARBA00022679"/>
    </source>
</evidence>
<sequence>MRERVAVEVRSAGPADLEAIAELAVRGRDESPAGAQVAAGDQDRLREQLSVLLAVDGHVLVAERAGRVVGVVLGRVVGPHLFMVRPALYLDTVFVAPDARRRGVGHALLRAAAFLAIENDCDEVYAAPVAGTRGVQRFLARLGFAPACGHRVAPTQTLLRRLAHDSPFAAEVDQRRRRPVRTGLEDLIARRRRARSAESGPLDLRAVPDAVDRPRAERVPG</sequence>
<keyword evidence="1 5" id="KW-0808">Transferase</keyword>
<feature type="region of interest" description="Disordered" evidence="3">
    <location>
        <begin position="192"/>
        <end position="221"/>
    </location>
</feature>
<dbReference type="EMBL" id="RKQZ01000001">
    <property type="protein sequence ID" value="RPF21209.1"/>
    <property type="molecule type" value="Genomic_DNA"/>
</dbReference>
<dbReference type="PANTHER" id="PTHR43877">
    <property type="entry name" value="AMINOALKYLPHOSPHONATE N-ACETYLTRANSFERASE-RELATED-RELATED"/>
    <property type="match status" value="1"/>
</dbReference>
<dbReference type="Gene3D" id="3.40.630.30">
    <property type="match status" value="1"/>
</dbReference>
<dbReference type="InterPro" id="IPR000182">
    <property type="entry name" value="GNAT_dom"/>
</dbReference>
<gene>
    <name evidence="5" type="ORF">EDD34_1832</name>
</gene>
<dbReference type="PANTHER" id="PTHR43877:SF1">
    <property type="entry name" value="ACETYLTRANSFERASE"/>
    <property type="match status" value="1"/>
</dbReference>
<dbReference type="Proteomes" id="UP000280501">
    <property type="component" value="Unassembled WGS sequence"/>
</dbReference>
<feature type="compositionally biased region" description="Basic and acidic residues" evidence="3">
    <location>
        <begin position="210"/>
        <end position="221"/>
    </location>
</feature>
<evidence type="ECO:0000256" key="2">
    <source>
        <dbReference type="ARBA" id="ARBA00023315"/>
    </source>
</evidence>
<name>A0A3N4YJ90_9MICO</name>
<evidence type="ECO:0000313" key="6">
    <source>
        <dbReference type="Proteomes" id="UP000280501"/>
    </source>
</evidence>
<accession>A0A3N4YJ90</accession>
<organism evidence="5 6">
    <name type="scientific">Myceligenerans xiligouense</name>
    <dbReference type="NCBI Taxonomy" id="253184"/>
    <lineage>
        <taxon>Bacteria</taxon>
        <taxon>Bacillati</taxon>
        <taxon>Actinomycetota</taxon>
        <taxon>Actinomycetes</taxon>
        <taxon>Micrococcales</taxon>
        <taxon>Promicromonosporaceae</taxon>
        <taxon>Myceligenerans</taxon>
    </lineage>
</organism>
<dbReference type="GO" id="GO:0016747">
    <property type="term" value="F:acyltransferase activity, transferring groups other than amino-acyl groups"/>
    <property type="evidence" value="ECO:0007669"/>
    <property type="project" value="InterPro"/>
</dbReference>
<protein>
    <submittedName>
        <fullName evidence="5">L-amino acid N-acyltransferase YncA</fullName>
    </submittedName>
</protein>
<dbReference type="PROSITE" id="PS51186">
    <property type="entry name" value="GNAT"/>
    <property type="match status" value="1"/>
</dbReference>
<proteinExistence type="predicted"/>
<evidence type="ECO:0000313" key="5">
    <source>
        <dbReference type="EMBL" id="RPF21209.1"/>
    </source>
</evidence>